<comment type="caution">
    <text evidence="1">The sequence shown here is derived from an EMBL/GenBank/DDBJ whole genome shotgun (WGS) entry which is preliminary data.</text>
</comment>
<protein>
    <submittedName>
        <fullName evidence="1">Uncharacterized protein</fullName>
    </submittedName>
</protein>
<name>X1S1F5_9ZZZZ</name>
<dbReference type="EMBL" id="BARW01008699">
    <property type="protein sequence ID" value="GAI86718.1"/>
    <property type="molecule type" value="Genomic_DNA"/>
</dbReference>
<gene>
    <name evidence="1" type="ORF">S12H4_17734</name>
</gene>
<reference evidence="1" key="1">
    <citation type="journal article" date="2014" name="Front. Microbiol.">
        <title>High frequency of phylogenetically diverse reductive dehalogenase-homologous genes in deep subseafloor sedimentary metagenomes.</title>
        <authorList>
            <person name="Kawai M."/>
            <person name="Futagami T."/>
            <person name="Toyoda A."/>
            <person name="Takaki Y."/>
            <person name="Nishi S."/>
            <person name="Hori S."/>
            <person name="Arai W."/>
            <person name="Tsubouchi T."/>
            <person name="Morono Y."/>
            <person name="Uchiyama I."/>
            <person name="Ito T."/>
            <person name="Fujiyama A."/>
            <person name="Inagaki F."/>
            <person name="Takami H."/>
        </authorList>
    </citation>
    <scope>NUCLEOTIDE SEQUENCE</scope>
    <source>
        <strain evidence="1">Expedition CK06-06</strain>
    </source>
</reference>
<dbReference type="Gene3D" id="3.30.1120.10">
    <property type="match status" value="1"/>
</dbReference>
<sequence length="33" mass="3912">AETNNLWAQHPEIVQRLTDLLDKYKKQGYSRPV</sequence>
<dbReference type="AlphaFoldDB" id="X1S1F5"/>
<feature type="non-terminal residue" evidence="1">
    <location>
        <position position="1"/>
    </location>
</feature>
<accession>X1S1F5</accession>
<evidence type="ECO:0000313" key="1">
    <source>
        <dbReference type="EMBL" id="GAI86718.1"/>
    </source>
</evidence>
<proteinExistence type="predicted"/>
<organism evidence="1">
    <name type="scientific">marine sediment metagenome</name>
    <dbReference type="NCBI Taxonomy" id="412755"/>
    <lineage>
        <taxon>unclassified sequences</taxon>
        <taxon>metagenomes</taxon>
        <taxon>ecological metagenomes</taxon>
    </lineage>
</organism>